<protein>
    <submittedName>
        <fullName evidence="2">Uncharacterized protein</fullName>
    </submittedName>
</protein>
<evidence type="ECO:0000256" key="1">
    <source>
        <dbReference type="SAM" id="MobiDB-lite"/>
    </source>
</evidence>
<accession>A0ABW3J8D9</accession>
<comment type="caution">
    <text evidence="2">The sequence shown here is derived from an EMBL/GenBank/DDBJ whole genome shotgun (WGS) entry which is preliminary data.</text>
</comment>
<dbReference type="RefSeq" id="WP_379085730.1">
    <property type="nucleotide sequence ID" value="NZ_JBHTJO010000001.1"/>
</dbReference>
<name>A0ABW3J8D9_9HYPH</name>
<reference evidence="3" key="1">
    <citation type="journal article" date="2019" name="Int. J. Syst. Evol. Microbiol.">
        <title>The Global Catalogue of Microorganisms (GCM) 10K type strain sequencing project: providing services to taxonomists for standard genome sequencing and annotation.</title>
        <authorList>
            <consortium name="The Broad Institute Genomics Platform"/>
            <consortium name="The Broad Institute Genome Sequencing Center for Infectious Disease"/>
            <person name="Wu L."/>
            <person name="Ma J."/>
        </authorList>
    </citation>
    <scope>NUCLEOTIDE SEQUENCE [LARGE SCALE GENOMIC DNA]</scope>
    <source>
        <strain evidence="3">CCUG 61697</strain>
    </source>
</reference>
<gene>
    <name evidence="2" type="ORF">ACFQ2F_03440</name>
</gene>
<feature type="region of interest" description="Disordered" evidence="1">
    <location>
        <begin position="103"/>
        <end position="136"/>
    </location>
</feature>
<dbReference type="Proteomes" id="UP001597102">
    <property type="component" value="Unassembled WGS sequence"/>
</dbReference>
<sequence length="136" mass="15513">MSDEPRQNWDVRILEKWIAERSGSANTEPGVEEVLVAFARWKSWEGSYEIGAAQEKERLDRLLNRLPPERWDDLKELVGQVDDGLLLEVMHYSAQNALAESKQMVRDLENATEASDRDADKSRSEPDGDQGGEPRM</sequence>
<evidence type="ECO:0000313" key="3">
    <source>
        <dbReference type="Proteomes" id="UP001597102"/>
    </source>
</evidence>
<dbReference type="EMBL" id="JBHTJO010000001">
    <property type="protein sequence ID" value="MFD0986150.1"/>
    <property type="molecule type" value="Genomic_DNA"/>
</dbReference>
<keyword evidence="3" id="KW-1185">Reference proteome</keyword>
<organism evidence="2 3">
    <name type="scientific">Methyloligella solikamskensis</name>
    <dbReference type="NCBI Taxonomy" id="1177756"/>
    <lineage>
        <taxon>Bacteria</taxon>
        <taxon>Pseudomonadati</taxon>
        <taxon>Pseudomonadota</taxon>
        <taxon>Alphaproteobacteria</taxon>
        <taxon>Hyphomicrobiales</taxon>
        <taxon>Hyphomicrobiaceae</taxon>
        <taxon>Methyloligella</taxon>
    </lineage>
</organism>
<evidence type="ECO:0000313" key="2">
    <source>
        <dbReference type="EMBL" id="MFD0986150.1"/>
    </source>
</evidence>
<proteinExistence type="predicted"/>